<dbReference type="PROSITE" id="PS00211">
    <property type="entry name" value="ABC_TRANSPORTER_1"/>
    <property type="match status" value="1"/>
</dbReference>
<proteinExistence type="inferred from homology"/>
<keyword evidence="4 6" id="KW-0067">ATP-binding</keyword>
<evidence type="ECO:0000259" key="5">
    <source>
        <dbReference type="PROSITE" id="PS50893"/>
    </source>
</evidence>
<dbReference type="Pfam" id="PF00005">
    <property type="entry name" value="ABC_tran"/>
    <property type="match status" value="1"/>
</dbReference>
<comment type="similarity">
    <text evidence="1">Belongs to the ABC transporter superfamily.</text>
</comment>
<evidence type="ECO:0000313" key="6">
    <source>
        <dbReference type="EMBL" id="MBD3915685.1"/>
    </source>
</evidence>
<evidence type="ECO:0000256" key="1">
    <source>
        <dbReference type="ARBA" id="ARBA00005417"/>
    </source>
</evidence>
<dbReference type="PANTHER" id="PTHR42734:SF5">
    <property type="entry name" value="IRON TRANSPORT SYSTEM ATP-BINDING PROTEIN HI_0361-RELATED"/>
    <property type="match status" value="1"/>
</dbReference>
<dbReference type="GO" id="GO:0005524">
    <property type="term" value="F:ATP binding"/>
    <property type="evidence" value="ECO:0007669"/>
    <property type="project" value="UniProtKB-KW"/>
</dbReference>
<organism evidence="6 7">
    <name type="scientific">Nocardioides hwasunensis</name>
    <dbReference type="NCBI Taxonomy" id="397258"/>
    <lineage>
        <taxon>Bacteria</taxon>
        <taxon>Bacillati</taxon>
        <taxon>Actinomycetota</taxon>
        <taxon>Actinomycetes</taxon>
        <taxon>Propionibacteriales</taxon>
        <taxon>Nocardioidaceae</taxon>
        <taxon>Nocardioides</taxon>
    </lineage>
</organism>
<dbReference type="InterPro" id="IPR017871">
    <property type="entry name" value="ABC_transporter-like_CS"/>
</dbReference>
<dbReference type="EMBL" id="JACXYY010000005">
    <property type="protein sequence ID" value="MBD3915685.1"/>
    <property type="molecule type" value="Genomic_DNA"/>
</dbReference>
<evidence type="ECO:0000256" key="3">
    <source>
        <dbReference type="ARBA" id="ARBA00022741"/>
    </source>
</evidence>
<dbReference type="NCBIfam" id="NF040873">
    <property type="entry name" value="AztA"/>
    <property type="match status" value="1"/>
</dbReference>
<sequence length="208" mass="21756">MSPTSTPLAARGLCFAHDREDVLHDVSVALTAGSVTVVAGPNGAGKSTLVELLAGVRRPRAGTVERRGSTALVVQRPAVPDTLPVTVSDVVAMGTWGRRRPRAEVRLAVAEAVQRVGLTGLEHRALAALSGGQRQRALLAQGIVQRADVLLLDEPAAGLDADSRATARRILAAEATERGVAVVCVTHDEEDIAAADHVVRLVGGRRVR</sequence>
<comment type="caution">
    <text evidence="6">The sequence shown here is derived from an EMBL/GenBank/DDBJ whole genome shotgun (WGS) entry which is preliminary data.</text>
</comment>
<dbReference type="InterPro" id="IPR047748">
    <property type="entry name" value="AztA-like"/>
</dbReference>
<name>A0ABR8MJD1_9ACTN</name>
<gene>
    <name evidence="6" type="ORF">IEZ25_13760</name>
</gene>
<keyword evidence="2" id="KW-0813">Transport</keyword>
<dbReference type="InterPro" id="IPR050153">
    <property type="entry name" value="Metal_Ion_Import_ABC"/>
</dbReference>
<evidence type="ECO:0000256" key="2">
    <source>
        <dbReference type="ARBA" id="ARBA00022448"/>
    </source>
</evidence>
<keyword evidence="3" id="KW-0547">Nucleotide-binding</keyword>
<dbReference type="InterPro" id="IPR027417">
    <property type="entry name" value="P-loop_NTPase"/>
</dbReference>
<dbReference type="Proteomes" id="UP000649289">
    <property type="component" value="Unassembled WGS sequence"/>
</dbReference>
<dbReference type="PROSITE" id="PS50893">
    <property type="entry name" value="ABC_TRANSPORTER_2"/>
    <property type="match status" value="1"/>
</dbReference>
<dbReference type="InterPro" id="IPR003593">
    <property type="entry name" value="AAA+_ATPase"/>
</dbReference>
<evidence type="ECO:0000256" key="4">
    <source>
        <dbReference type="ARBA" id="ARBA00022840"/>
    </source>
</evidence>
<dbReference type="SUPFAM" id="SSF52540">
    <property type="entry name" value="P-loop containing nucleoside triphosphate hydrolases"/>
    <property type="match status" value="1"/>
</dbReference>
<accession>A0ABR8MJD1</accession>
<feature type="domain" description="ABC transporter" evidence="5">
    <location>
        <begin position="8"/>
        <end position="207"/>
    </location>
</feature>
<dbReference type="SMART" id="SM00382">
    <property type="entry name" value="AAA"/>
    <property type="match status" value="1"/>
</dbReference>
<dbReference type="RefSeq" id="WP_191200004.1">
    <property type="nucleotide sequence ID" value="NZ_BAAAPA010000007.1"/>
</dbReference>
<reference evidence="6 7" key="1">
    <citation type="submission" date="2020-09" db="EMBL/GenBank/DDBJ databases">
        <title>novel species in genus Nocardioides.</title>
        <authorList>
            <person name="Zhang G."/>
        </authorList>
    </citation>
    <scope>NUCLEOTIDE SEQUENCE [LARGE SCALE GENOMIC DNA]</scope>
    <source>
        <strain evidence="6 7">19197</strain>
    </source>
</reference>
<evidence type="ECO:0000313" key="7">
    <source>
        <dbReference type="Proteomes" id="UP000649289"/>
    </source>
</evidence>
<dbReference type="PANTHER" id="PTHR42734">
    <property type="entry name" value="METAL TRANSPORT SYSTEM ATP-BINDING PROTEIN TM_0124-RELATED"/>
    <property type="match status" value="1"/>
</dbReference>
<dbReference type="InterPro" id="IPR003439">
    <property type="entry name" value="ABC_transporter-like_ATP-bd"/>
</dbReference>
<protein>
    <submittedName>
        <fullName evidence="6">ATP-binding cassette domain-containing protein</fullName>
    </submittedName>
</protein>
<dbReference type="Gene3D" id="3.40.50.300">
    <property type="entry name" value="P-loop containing nucleotide triphosphate hydrolases"/>
    <property type="match status" value="1"/>
</dbReference>
<keyword evidence="7" id="KW-1185">Reference proteome</keyword>